<comment type="caution">
    <text evidence="2">The sequence shown here is derived from an EMBL/GenBank/DDBJ whole genome shotgun (WGS) entry which is preliminary data.</text>
</comment>
<feature type="domain" description="DSBA-like thioredoxin" evidence="1">
    <location>
        <begin position="8"/>
        <end position="180"/>
    </location>
</feature>
<dbReference type="Pfam" id="PF01323">
    <property type="entry name" value="DSBA"/>
    <property type="match status" value="1"/>
</dbReference>
<dbReference type="InterPro" id="IPR036249">
    <property type="entry name" value="Thioredoxin-like_sf"/>
</dbReference>
<dbReference type="OrthoDB" id="9813770at2"/>
<name>A0A366D8B7_9GAMM</name>
<dbReference type="CDD" id="cd03025">
    <property type="entry name" value="DsbA_FrnE_like"/>
    <property type="match status" value="1"/>
</dbReference>
<protein>
    <recommendedName>
        <fullName evidence="1">DSBA-like thioredoxin domain-containing protein</fullName>
    </recommendedName>
</protein>
<dbReference type="Gene3D" id="1.10.472.60">
    <property type="entry name" value="putative protein disulfide isomerase domain"/>
    <property type="match status" value="1"/>
</dbReference>
<proteinExistence type="predicted"/>
<evidence type="ECO:0000313" key="2">
    <source>
        <dbReference type="EMBL" id="RBO86273.1"/>
    </source>
</evidence>
<evidence type="ECO:0000259" key="1">
    <source>
        <dbReference type="Pfam" id="PF01323"/>
    </source>
</evidence>
<gene>
    <name evidence="2" type="ORF">DFP76_101550</name>
</gene>
<dbReference type="PANTHER" id="PTHR13887:SF54">
    <property type="entry name" value="DSBA FAMILY PROTEIN"/>
    <property type="match status" value="1"/>
</dbReference>
<reference evidence="2 3" key="1">
    <citation type="submission" date="2018-06" db="EMBL/GenBank/DDBJ databases">
        <title>Genomic Encyclopedia of Type Strains, Phase III (KMG-III): the genomes of soil and plant-associated and newly described type strains.</title>
        <authorList>
            <person name="Whitman W."/>
        </authorList>
    </citation>
    <scope>NUCLEOTIDE SEQUENCE [LARGE SCALE GENOMIC DNA]</scope>
    <source>
        <strain evidence="2 3">CECT 7732</strain>
    </source>
</reference>
<dbReference type="Gene3D" id="3.40.30.10">
    <property type="entry name" value="Glutaredoxin"/>
    <property type="match status" value="1"/>
</dbReference>
<dbReference type="GO" id="GO:0016491">
    <property type="term" value="F:oxidoreductase activity"/>
    <property type="evidence" value="ECO:0007669"/>
    <property type="project" value="InterPro"/>
</dbReference>
<dbReference type="AlphaFoldDB" id="A0A366D8B7"/>
<dbReference type="RefSeq" id="WP_113873134.1">
    <property type="nucleotide sequence ID" value="NZ_QNRF01000001.1"/>
</dbReference>
<sequence length="207" mass="23883">MTATLIYCYDPMCSWCWGFRPTWSKLQKALQGLIDEEKLSIQPMLGGLAMDSDAPMPNEMRAKLQATWQNIHQQLGTEFNFDFWQTNEPRRSTYPACRACYVARDFGLEEEMYHAIQQAYYLDAKNPSNLDTLIECAEHIGLKAEGFQKAMMHIEKEGLLEEEIEQARHLNLNSFPSLALLKGDQLISIRLDYQNHLSMLESIKKAL</sequence>
<organism evidence="2 3">
    <name type="scientific">Marinomonas aquiplantarum</name>
    <dbReference type="NCBI Taxonomy" id="491951"/>
    <lineage>
        <taxon>Bacteria</taxon>
        <taxon>Pseudomonadati</taxon>
        <taxon>Pseudomonadota</taxon>
        <taxon>Gammaproteobacteria</taxon>
        <taxon>Oceanospirillales</taxon>
        <taxon>Oceanospirillaceae</taxon>
        <taxon>Marinomonas</taxon>
    </lineage>
</organism>
<keyword evidence="3" id="KW-1185">Reference proteome</keyword>
<dbReference type="SUPFAM" id="SSF52833">
    <property type="entry name" value="Thioredoxin-like"/>
    <property type="match status" value="1"/>
</dbReference>
<dbReference type="EMBL" id="QNRF01000001">
    <property type="protein sequence ID" value="RBO86273.1"/>
    <property type="molecule type" value="Genomic_DNA"/>
</dbReference>
<evidence type="ECO:0000313" key="3">
    <source>
        <dbReference type="Proteomes" id="UP000252086"/>
    </source>
</evidence>
<dbReference type="PANTHER" id="PTHR13887">
    <property type="entry name" value="GLUTATHIONE S-TRANSFERASE KAPPA"/>
    <property type="match status" value="1"/>
</dbReference>
<dbReference type="InterPro" id="IPR001853">
    <property type="entry name" value="DSBA-like_thioredoxin_dom"/>
</dbReference>
<dbReference type="Proteomes" id="UP000252086">
    <property type="component" value="Unassembled WGS sequence"/>
</dbReference>
<accession>A0A366D8B7</accession>